<evidence type="ECO:0000256" key="1">
    <source>
        <dbReference type="SAM" id="Coils"/>
    </source>
</evidence>
<dbReference type="AlphaFoldDB" id="A0A5J4UL05"/>
<gene>
    <name evidence="3" type="ORF">EZS28_034008</name>
</gene>
<reference evidence="3 4" key="1">
    <citation type="submission" date="2019-03" db="EMBL/GenBank/DDBJ databases">
        <title>Single cell metagenomics reveals metabolic interactions within the superorganism composed of flagellate Streblomastix strix and complex community of Bacteroidetes bacteria on its surface.</title>
        <authorList>
            <person name="Treitli S.C."/>
            <person name="Kolisko M."/>
            <person name="Husnik F."/>
            <person name="Keeling P."/>
            <person name="Hampl V."/>
        </authorList>
    </citation>
    <scope>NUCLEOTIDE SEQUENCE [LARGE SCALE GENOMIC DNA]</scope>
    <source>
        <strain evidence="3">ST1C</strain>
    </source>
</reference>
<name>A0A5J4UL05_9EUKA</name>
<feature type="compositionally biased region" description="Polar residues" evidence="2">
    <location>
        <begin position="1"/>
        <end position="13"/>
    </location>
</feature>
<proteinExistence type="predicted"/>
<accession>A0A5J4UL05</accession>
<dbReference type="EMBL" id="SNRW01015359">
    <property type="protein sequence ID" value="KAA6370465.1"/>
    <property type="molecule type" value="Genomic_DNA"/>
</dbReference>
<evidence type="ECO:0000313" key="4">
    <source>
        <dbReference type="Proteomes" id="UP000324800"/>
    </source>
</evidence>
<feature type="coiled-coil region" evidence="1">
    <location>
        <begin position="509"/>
        <end position="561"/>
    </location>
</feature>
<sequence>NADASLFTQTSQPFDPFTPFYPTQSALISSKQPDQPVQSLFGQKPTSPSITPQLQQGPTSMSVFNSSPQSSSSPQQTLLTPPSSNPIFFGQIPSVFKSSHLGININEQSPVTQFTPDRIKTDEESVKKYKLFAQSFFRWLSMPVRYEDVRAAEEIEKYARETIRYISALQSNENEKDQENESQIKNTTQWYGKDWSSLINNMLYQHITQLPSLIKTVLTQPKQLTKKEETNNLQERKDDLLPISSVLQQKPNQIQSIQLSSFNQLIQCETSLKVLGLELGEQLDIGTKVINLSNGKHGVIIENTLQSPFVSVIYNEGNINIGNREQILSGNSSSSPTATAQQVPTGCLIIDSDIKQDEIQYNIWYLWKKEQIIGAFSAISSIFHIYKSLFSSLGISEKQSQSSSTSQVPQQLPFDDKALLGTCMFVSRIHADALNLLVYIPLEEIYSRIQISNQDQGLNQLEIKGEDIKQQIKQPEQLMQGILEKIIKLVLKKRVKEFEDIKMNRINALLSELNQIEDLTEEKSDLNEEENVEQIKIEDKKDKIDEEKEKEKTEIIKSENLLTKTLSLKGTKILLDDKFISKWEESFFTDVIPLCLVYCKCCLCVTLLKCSCGELVHFRQQIKKKEIQCFKCNQKVNADDVSIQCNCLDPSMRSGYGRSGVMKLGSETQTKIVFFTLICKSEMKKLAEILNQRNKDVLVPLLHCQQTSVIRVALHGNNLLEVDIKTGRLNSIFSGLSNIDTKQIKHPKLPIDPQQLYEMPFEEKIKKKKKKEKEEIADKSTFILQPDQSISQMVADPKECHWDIIPCFFAKDSEIIELFKEVPPLKQWKKLGENYLWENIENYSRQILLDEKKLQQPDISVDPLLVSSVNQSSSSSSQSESSSNFNSKEDQLDLNKHIL</sequence>
<comment type="caution">
    <text evidence="3">The sequence shown here is derived from an EMBL/GenBank/DDBJ whole genome shotgun (WGS) entry which is preliminary data.</text>
</comment>
<protein>
    <submittedName>
        <fullName evidence="3">Uncharacterized protein</fullName>
    </submittedName>
</protein>
<feature type="compositionally biased region" description="Low complexity" evidence="2">
    <location>
        <begin position="869"/>
        <end position="886"/>
    </location>
</feature>
<keyword evidence="1" id="KW-0175">Coiled coil</keyword>
<feature type="region of interest" description="Disordered" evidence="2">
    <location>
        <begin position="1"/>
        <end position="82"/>
    </location>
</feature>
<evidence type="ECO:0000256" key="2">
    <source>
        <dbReference type="SAM" id="MobiDB-lite"/>
    </source>
</evidence>
<feature type="region of interest" description="Disordered" evidence="2">
    <location>
        <begin position="869"/>
        <end position="899"/>
    </location>
</feature>
<feature type="non-terminal residue" evidence="3">
    <location>
        <position position="1"/>
    </location>
</feature>
<feature type="non-terminal residue" evidence="3">
    <location>
        <position position="899"/>
    </location>
</feature>
<evidence type="ECO:0000313" key="3">
    <source>
        <dbReference type="EMBL" id="KAA6370465.1"/>
    </source>
</evidence>
<organism evidence="3 4">
    <name type="scientific">Streblomastix strix</name>
    <dbReference type="NCBI Taxonomy" id="222440"/>
    <lineage>
        <taxon>Eukaryota</taxon>
        <taxon>Metamonada</taxon>
        <taxon>Preaxostyla</taxon>
        <taxon>Oxymonadida</taxon>
        <taxon>Streblomastigidae</taxon>
        <taxon>Streblomastix</taxon>
    </lineage>
</organism>
<feature type="compositionally biased region" description="Polar residues" evidence="2">
    <location>
        <begin position="21"/>
        <end position="65"/>
    </location>
</feature>
<feature type="compositionally biased region" description="Low complexity" evidence="2">
    <location>
        <begin position="66"/>
        <end position="82"/>
    </location>
</feature>
<feature type="compositionally biased region" description="Basic and acidic residues" evidence="2">
    <location>
        <begin position="887"/>
        <end position="899"/>
    </location>
</feature>
<dbReference type="Proteomes" id="UP000324800">
    <property type="component" value="Unassembled WGS sequence"/>
</dbReference>